<accession>A0A0H3ZYP2</accession>
<dbReference type="PIRSF" id="PIRSF024622">
    <property type="entry name" value="Tfp_FimT"/>
    <property type="match status" value="1"/>
</dbReference>
<evidence type="ECO:0000256" key="7">
    <source>
        <dbReference type="ARBA" id="ARBA00022989"/>
    </source>
</evidence>
<evidence type="ECO:0000256" key="9">
    <source>
        <dbReference type="ARBA" id="ARBA00025772"/>
    </source>
</evidence>
<keyword evidence="8" id="KW-0472">Membrane</keyword>
<name>A0A0H3ZYP2_9VIBR</name>
<evidence type="ECO:0000256" key="2">
    <source>
        <dbReference type="ARBA" id="ARBA00021549"/>
    </source>
</evidence>
<dbReference type="InterPro" id="IPR016824">
    <property type="entry name" value="Tfp-pilus_assembly_FimT"/>
</dbReference>
<evidence type="ECO:0000256" key="4">
    <source>
        <dbReference type="ARBA" id="ARBA00022481"/>
    </source>
</evidence>
<evidence type="ECO:0000259" key="11">
    <source>
        <dbReference type="Pfam" id="PF12019"/>
    </source>
</evidence>
<organism evidence="12">
    <name type="scientific">Vibrio genomosp. F6</name>
    <dbReference type="NCBI Taxonomy" id="723172"/>
    <lineage>
        <taxon>Bacteria</taxon>
        <taxon>Pseudomonadati</taxon>
        <taxon>Pseudomonadota</taxon>
        <taxon>Gammaproteobacteria</taxon>
        <taxon>Vibrionales</taxon>
        <taxon>Vibrionaceae</taxon>
        <taxon>Vibrio</taxon>
    </lineage>
</organism>
<protein>
    <recommendedName>
        <fullName evidence="2">Type II secretion system protein H</fullName>
    </recommendedName>
    <alternativeName>
        <fullName evidence="10">General secretion pathway protein H</fullName>
    </alternativeName>
</protein>
<dbReference type="SUPFAM" id="SSF54523">
    <property type="entry name" value="Pili subunits"/>
    <property type="match status" value="1"/>
</dbReference>
<dbReference type="RefSeq" id="WP_136995875.1">
    <property type="nucleotide sequence ID" value="NZ_SYUT01000053.1"/>
</dbReference>
<evidence type="ECO:0000256" key="1">
    <source>
        <dbReference type="ARBA" id="ARBA00004377"/>
    </source>
</evidence>
<feature type="domain" description="General secretion pathway GspH" evidence="11">
    <location>
        <begin position="42"/>
        <end position="128"/>
    </location>
</feature>
<dbReference type="InterPro" id="IPR045584">
    <property type="entry name" value="Pilin-like"/>
</dbReference>
<proteinExistence type="inferred from homology"/>
<keyword evidence="4" id="KW-0488">Methylation</keyword>
<dbReference type="Gene3D" id="3.30.700.10">
    <property type="entry name" value="Glycoprotein, Type 4 Pilin"/>
    <property type="match status" value="1"/>
</dbReference>
<dbReference type="NCBIfam" id="TIGR02532">
    <property type="entry name" value="IV_pilin_GFxxxE"/>
    <property type="match status" value="1"/>
</dbReference>
<dbReference type="EMBL" id="KP795628">
    <property type="protein sequence ID" value="AKN39004.1"/>
    <property type="molecule type" value="Genomic_DNA"/>
</dbReference>
<evidence type="ECO:0000256" key="6">
    <source>
        <dbReference type="ARBA" id="ARBA00022692"/>
    </source>
</evidence>
<evidence type="ECO:0000256" key="10">
    <source>
        <dbReference type="ARBA" id="ARBA00030775"/>
    </source>
</evidence>
<sequence>MKKGFTLLELIITVVVLSVLLTIAAPSFSHLVERFAIHQAKNEISQIYNMARSEATFRNRPMYVHFKNVTTAFSNNTDWCIAVTESATFSNCSNEVVYILKGDLLIDIYIKRHAAYSYVEFDRVRGWPDLGAGAINLISFYKNENKPLNLEAHFVGRNSVCSDGGEWYGIGQC</sequence>
<dbReference type="GO" id="GO:0015627">
    <property type="term" value="C:type II protein secretion system complex"/>
    <property type="evidence" value="ECO:0007669"/>
    <property type="project" value="InterPro"/>
</dbReference>
<comment type="subcellular location">
    <subcellularLocation>
        <location evidence="1">Cell inner membrane</location>
        <topology evidence="1">Single-pass membrane protein</topology>
    </subcellularLocation>
</comment>
<dbReference type="Pfam" id="PF12019">
    <property type="entry name" value="GspH"/>
    <property type="match status" value="1"/>
</dbReference>
<dbReference type="GO" id="GO:0015628">
    <property type="term" value="P:protein secretion by the type II secretion system"/>
    <property type="evidence" value="ECO:0007669"/>
    <property type="project" value="InterPro"/>
</dbReference>
<keyword evidence="5" id="KW-0997">Cell inner membrane</keyword>
<dbReference type="Pfam" id="PF07963">
    <property type="entry name" value="N_methyl"/>
    <property type="match status" value="1"/>
</dbReference>
<dbReference type="PROSITE" id="PS00409">
    <property type="entry name" value="PROKAR_NTER_METHYL"/>
    <property type="match status" value="1"/>
</dbReference>
<keyword evidence="7" id="KW-1133">Transmembrane helix</keyword>
<evidence type="ECO:0000313" key="12">
    <source>
        <dbReference type="EMBL" id="AKN39004.1"/>
    </source>
</evidence>
<evidence type="ECO:0000256" key="3">
    <source>
        <dbReference type="ARBA" id="ARBA00022475"/>
    </source>
</evidence>
<evidence type="ECO:0000256" key="5">
    <source>
        <dbReference type="ARBA" id="ARBA00022519"/>
    </source>
</evidence>
<keyword evidence="3" id="KW-1003">Cell membrane</keyword>
<dbReference type="InterPro" id="IPR012902">
    <property type="entry name" value="N_methyl_site"/>
</dbReference>
<dbReference type="InterPro" id="IPR022346">
    <property type="entry name" value="T2SS_GspH"/>
</dbReference>
<dbReference type="GO" id="GO:0005886">
    <property type="term" value="C:plasma membrane"/>
    <property type="evidence" value="ECO:0007669"/>
    <property type="project" value="UniProtKB-SubCell"/>
</dbReference>
<comment type="similarity">
    <text evidence="9">Belongs to the GSP H family.</text>
</comment>
<keyword evidence="6" id="KW-0812">Transmembrane</keyword>
<dbReference type="AlphaFoldDB" id="A0A0H3ZYP2"/>
<evidence type="ECO:0000256" key="8">
    <source>
        <dbReference type="ARBA" id="ARBA00023136"/>
    </source>
</evidence>
<reference evidence="12" key="1">
    <citation type="journal article" date="2015" name="MBio">
        <title>Eco-Evolutionary Dynamics of Episomes among Ecologically Cohesive Bacterial Populations.</title>
        <authorList>
            <person name="Xue H."/>
            <person name="Cordero O.X."/>
            <person name="Camas F.M."/>
            <person name="Trimble W."/>
            <person name="Meyer F."/>
            <person name="Guglielmini J."/>
            <person name="Rocha E.P."/>
            <person name="Polz M.F."/>
        </authorList>
    </citation>
    <scope>NUCLEOTIDE SEQUENCE</scope>
    <source>
        <strain evidence="12">FF_110</strain>
    </source>
</reference>